<dbReference type="SUPFAM" id="SSF46785">
    <property type="entry name" value="Winged helix' DNA-binding domain"/>
    <property type="match status" value="1"/>
</dbReference>
<dbReference type="Pfam" id="PF13412">
    <property type="entry name" value="HTH_24"/>
    <property type="match status" value="1"/>
</dbReference>
<dbReference type="InterPro" id="IPR043129">
    <property type="entry name" value="ATPase_NBD"/>
</dbReference>
<reference evidence="3" key="1">
    <citation type="submission" date="2016-10" db="EMBL/GenBank/DDBJ databases">
        <authorList>
            <person name="Varghese N."/>
            <person name="Submissions S."/>
        </authorList>
    </citation>
    <scope>NUCLEOTIDE SEQUENCE [LARGE SCALE GENOMIC DNA]</scope>
    <source>
        <strain evidence="3">DSM 45962</strain>
    </source>
</reference>
<dbReference type="CDD" id="cd23763">
    <property type="entry name" value="ASKHA_ATPase_ROK"/>
    <property type="match status" value="1"/>
</dbReference>
<keyword evidence="2" id="KW-0418">Kinase</keyword>
<protein>
    <submittedName>
        <fullName evidence="2">Sugar kinase of the NBD/HSP70 family, may contain an N-terminal HTH domain</fullName>
    </submittedName>
</protein>
<dbReference type="Proteomes" id="UP000199022">
    <property type="component" value="Unassembled WGS sequence"/>
</dbReference>
<gene>
    <name evidence="2" type="ORF">SAMN05661030_0568</name>
</gene>
<sequence length="378" mass="38424">MTDLREANRGAVLSDLLVHRPTTRTAIAQRTGLSAATISRAVEVLVADGVVREVSEVVSANRGRRAVALDLVGERSVVAGVDLGASTTRVVLADFAGAELRRWEEPTRSDLPAAALADWLAGMVTGRSAGLGAGLAAVSVGLPGAVAESGAVSNAPNLPQVMDAEFTSGLRRAGAVGIRVDNDVNYALLGEQRRGAAADAGDAAMVTIGAGLGAALAIDGRILHGRHGLIGEFGQLPAGPMGTRLEHMVTGPGILRRAEEAGVPLARPQDLFDDEHRLSPLRTQFDHALQIVLTAVAVASEPEVVVLGGGIAESLAGDLDRYQATLGATLQVAPRLVPAALGSFSGAIGAAIDAVHSLYADLGAEPGFGGGHGRSAAS</sequence>
<evidence type="ECO:0000256" key="1">
    <source>
        <dbReference type="ARBA" id="ARBA00006479"/>
    </source>
</evidence>
<evidence type="ECO:0000313" key="2">
    <source>
        <dbReference type="EMBL" id="SFC28445.1"/>
    </source>
</evidence>
<dbReference type="AlphaFoldDB" id="A0A1I1HXD2"/>
<keyword evidence="3" id="KW-1185">Reference proteome</keyword>
<dbReference type="Gene3D" id="1.10.10.10">
    <property type="entry name" value="Winged helix-like DNA-binding domain superfamily/Winged helix DNA-binding domain"/>
    <property type="match status" value="1"/>
</dbReference>
<dbReference type="InterPro" id="IPR036388">
    <property type="entry name" value="WH-like_DNA-bd_sf"/>
</dbReference>
<dbReference type="STRING" id="1225127.SAMN05661030_0568"/>
<dbReference type="InterPro" id="IPR036390">
    <property type="entry name" value="WH_DNA-bd_sf"/>
</dbReference>
<dbReference type="OrthoDB" id="9810372at2"/>
<dbReference type="SUPFAM" id="SSF53067">
    <property type="entry name" value="Actin-like ATPase domain"/>
    <property type="match status" value="1"/>
</dbReference>
<dbReference type="Gene3D" id="3.30.420.40">
    <property type="match status" value="2"/>
</dbReference>
<comment type="similarity">
    <text evidence="1">Belongs to the ROK (NagC/XylR) family.</text>
</comment>
<dbReference type="PANTHER" id="PTHR18964">
    <property type="entry name" value="ROK (REPRESSOR, ORF, KINASE) FAMILY"/>
    <property type="match status" value="1"/>
</dbReference>
<organism evidence="2 3">
    <name type="scientific">Klenkia taihuensis</name>
    <dbReference type="NCBI Taxonomy" id="1225127"/>
    <lineage>
        <taxon>Bacteria</taxon>
        <taxon>Bacillati</taxon>
        <taxon>Actinomycetota</taxon>
        <taxon>Actinomycetes</taxon>
        <taxon>Geodermatophilales</taxon>
        <taxon>Geodermatophilaceae</taxon>
        <taxon>Klenkia</taxon>
    </lineage>
</organism>
<dbReference type="PANTHER" id="PTHR18964:SF149">
    <property type="entry name" value="BIFUNCTIONAL UDP-N-ACETYLGLUCOSAMINE 2-EPIMERASE_N-ACETYLMANNOSAMINE KINASE"/>
    <property type="match status" value="1"/>
</dbReference>
<proteinExistence type="inferred from homology"/>
<dbReference type="RefSeq" id="WP_091554523.1">
    <property type="nucleotide sequence ID" value="NZ_BNAC01000002.1"/>
</dbReference>
<evidence type="ECO:0000313" key="3">
    <source>
        <dbReference type="Proteomes" id="UP000199022"/>
    </source>
</evidence>
<keyword evidence="2" id="KW-0808">Transferase</keyword>
<dbReference type="InterPro" id="IPR000600">
    <property type="entry name" value="ROK"/>
</dbReference>
<dbReference type="EMBL" id="FOMD01000001">
    <property type="protein sequence ID" value="SFC28445.1"/>
    <property type="molecule type" value="Genomic_DNA"/>
</dbReference>
<name>A0A1I1HXD2_9ACTN</name>
<accession>A0A1I1HXD2</accession>
<dbReference type="GO" id="GO:0016301">
    <property type="term" value="F:kinase activity"/>
    <property type="evidence" value="ECO:0007669"/>
    <property type="project" value="UniProtKB-KW"/>
</dbReference>
<dbReference type="Pfam" id="PF00480">
    <property type="entry name" value="ROK"/>
    <property type="match status" value="1"/>
</dbReference>